<reference evidence="1 3" key="2">
    <citation type="journal article" date="2014" name="BMC Genomics">
        <title>An improved genome release (version Mt4.0) for the model legume Medicago truncatula.</title>
        <authorList>
            <person name="Tang H."/>
            <person name="Krishnakumar V."/>
            <person name="Bidwell S."/>
            <person name="Rosen B."/>
            <person name="Chan A."/>
            <person name="Zhou S."/>
            <person name="Gentzbittel L."/>
            <person name="Childs K.L."/>
            <person name="Yandell M."/>
            <person name="Gundlach H."/>
            <person name="Mayer K.F."/>
            <person name="Schwartz D.C."/>
            <person name="Town C.D."/>
        </authorList>
    </citation>
    <scope>GENOME REANNOTATION</scope>
    <source>
        <strain evidence="1">A17</strain>
        <strain evidence="2 3">cv. Jemalong A17</strain>
    </source>
</reference>
<proteinExistence type="predicted"/>
<evidence type="ECO:0000313" key="3">
    <source>
        <dbReference type="Proteomes" id="UP000002051"/>
    </source>
</evidence>
<sequence length="275" mass="31335">MSHRVYNCGKMHSIKSWQNYVVQTTQKRETRIFEGQNCVRLRLDKAAKSTYKSHSVCDKRDKFYYPGPSVLSSNPQQTLTNASLVALRQQMEDCNHEMVNMLTQEIGTMFNPLIRDTHNNYLALPDQIGRIADFSGSHPRRNVQIPQVQNPRSVEEPINRPNDRNLVIPVPQPVVERPVPGVQGRVPILVQRNQDPDQIVRQAQQVNLEGQNNIANVVENLLTQNGLNLGLHRPNFVSPLSEYVAMEELSKGWKIPKFGGETNESIVEHIAHYLT</sequence>
<evidence type="ECO:0000313" key="1">
    <source>
        <dbReference type="EMBL" id="KEH19703.1"/>
    </source>
</evidence>
<protein>
    <submittedName>
        <fullName evidence="1 2">Uncharacterized protein</fullName>
    </submittedName>
</protein>
<organism evidence="1 3">
    <name type="scientific">Medicago truncatula</name>
    <name type="common">Barrel medic</name>
    <name type="synonym">Medicago tribuloides</name>
    <dbReference type="NCBI Taxonomy" id="3880"/>
    <lineage>
        <taxon>Eukaryota</taxon>
        <taxon>Viridiplantae</taxon>
        <taxon>Streptophyta</taxon>
        <taxon>Embryophyta</taxon>
        <taxon>Tracheophyta</taxon>
        <taxon>Spermatophyta</taxon>
        <taxon>Magnoliopsida</taxon>
        <taxon>eudicotyledons</taxon>
        <taxon>Gunneridae</taxon>
        <taxon>Pentapetalae</taxon>
        <taxon>rosids</taxon>
        <taxon>fabids</taxon>
        <taxon>Fabales</taxon>
        <taxon>Fabaceae</taxon>
        <taxon>Papilionoideae</taxon>
        <taxon>50 kb inversion clade</taxon>
        <taxon>NPAAA clade</taxon>
        <taxon>Hologalegina</taxon>
        <taxon>IRL clade</taxon>
        <taxon>Trifolieae</taxon>
        <taxon>Medicago</taxon>
    </lineage>
</organism>
<dbReference type="Proteomes" id="UP000002051">
    <property type="component" value="Chromosome 8"/>
</dbReference>
<reference evidence="1 3" key="1">
    <citation type="journal article" date="2011" name="Nature">
        <title>The Medicago genome provides insight into the evolution of rhizobial symbioses.</title>
        <authorList>
            <person name="Young N.D."/>
            <person name="Debelle F."/>
            <person name="Oldroyd G.E."/>
            <person name="Geurts R."/>
            <person name="Cannon S.B."/>
            <person name="Udvardi M.K."/>
            <person name="Benedito V.A."/>
            <person name="Mayer K.F."/>
            <person name="Gouzy J."/>
            <person name="Schoof H."/>
            <person name="Van de Peer Y."/>
            <person name="Proost S."/>
            <person name="Cook D.R."/>
            <person name="Meyers B.C."/>
            <person name="Spannagl M."/>
            <person name="Cheung F."/>
            <person name="De Mita S."/>
            <person name="Krishnakumar V."/>
            <person name="Gundlach H."/>
            <person name="Zhou S."/>
            <person name="Mudge J."/>
            <person name="Bharti A.K."/>
            <person name="Murray J.D."/>
            <person name="Naoumkina M.A."/>
            <person name="Rosen B."/>
            <person name="Silverstein K.A."/>
            <person name="Tang H."/>
            <person name="Rombauts S."/>
            <person name="Zhao P.X."/>
            <person name="Zhou P."/>
            <person name="Barbe V."/>
            <person name="Bardou P."/>
            <person name="Bechner M."/>
            <person name="Bellec A."/>
            <person name="Berger A."/>
            <person name="Berges H."/>
            <person name="Bidwell S."/>
            <person name="Bisseling T."/>
            <person name="Choisne N."/>
            <person name="Couloux A."/>
            <person name="Denny R."/>
            <person name="Deshpande S."/>
            <person name="Dai X."/>
            <person name="Doyle J.J."/>
            <person name="Dudez A.M."/>
            <person name="Farmer A.D."/>
            <person name="Fouteau S."/>
            <person name="Franken C."/>
            <person name="Gibelin C."/>
            <person name="Gish J."/>
            <person name="Goldstein S."/>
            <person name="Gonzalez A.J."/>
            <person name="Green P.J."/>
            <person name="Hallab A."/>
            <person name="Hartog M."/>
            <person name="Hua A."/>
            <person name="Humphray S.J."/>
            <person name="Jeong D.H."/>
            <person name="Jing Y."/>
            <person name="Jocker A."/>
            <person name="Kenton S.M."/>
            <person name="Kim D.J."/>
            <person name="Klee K."/>
            <person name="Lai H."/>
            <person name="Lang C."/>
            <person name="Lin S."/>
            <person name="Macmil S.L."/>
            <person name="Magdelenat G."/>
            <person name="Matthews L."/>
            <person name="McCorrison J."/>
            <person name="Monaghan E.L."/>
            <person name="Mun J.H."/>
            <person name="Najar F.Z."/>
            <person name="Nicholson C."/>
            <person name="Noirot C."/>
            <person name="O'Bleness M."/>
            <person name="Paule C.R."/>
            <person name="Poulain J."/>
            <person name="Prion F."/>
            <person name="Qin B."/>
            <person name="Qu C."/>
            <person name="Retzel E.F."/>
            <person name="Riddle C."/>
            <person name="Sallet E."/>
            <person name="Samain S."/>
            <person name="Samson N."/>
            <person name="Sanders I."/>
            <person name="Saurat O."/>
            <person name="Scarpelli C."/>
            <person name="Schiex T."/>
            <person name="Segurens B."/>
            <person name="Severin A.J."/>
            <person name="Sherrier D.J."/>
            <person name="Shi R."/>
            <person name="Sims S."/>
            <person name="Singer S.R."/>
            <person name="Sinharoy S."/>
            <person name="Sterck L."/>
            <person name="Viollet A."/>
            <person name="Wang B.B."/>
            <person name="Wang K."/>
            <person name="Wang M."/>
            <person name="Wang X."/>
            <person name="Warfsmann J."/>
            <person name="Weissenbach J."/>
            <person name="White D.D."/>
            <person name="White J.D."/>
            <person name="Wiley G.B."/>
            <person name="Wincker P."/>
            <person name="Xing Y."/>
            <person name="Yang L."/>
            <person name="Yao Z."/>
            <person name="Ying F."/>
            <person name="Zhai J."/>
            <person name="Zhou L."/>
            <person name="Zuber A."/>
            <person name="Denarie J."/>
            <person name="Dixon R.A."/>
            <person name="May G.D."/>
            <person name="Schwartz D.C."/>
            <person name="Rogers J."/>
            <person name="Quetier F."/>
            <person name="Town C.D."/>
            <person name="Roe B.A."/>
        </authorList>
    </citation>
    <scope>NUCLEOTIDE SEQUENCE [LARGE SCALE GENOMIC DNA]</scope>
    <source>
        <strain evidence="1">A17</strain>
        <strain evidence="2 3">cv. Jemalong A17</strain>
    </source>
</reference>
<evidence type="ECO:0000313" key="2">
    <source>
        <dbReference type="EnsemblPlants" id="KEH19703"/>
    </source>
</evidence>
<dbReference type="EnsemblPlants" id="KEH19703">
    <property type="protein sequence ID" value="KEH19703"/>
    <property type="gene ID" value="MTR_8g466990"/>
</dbReference>
<dbReference type="HOGENOM" id="CLU_1013259_0_0_1"/>
<keyword evidence="3" id="KW-1185">Reference proteome</keyword>
<dbReference type="AlphaFoldDB" id="A0A072TS62"/>
<dbReference type="EMBL" id="CM001224">
    <property type="protein sequence ID" value="KEH19703.1"/>
    <property type="molecule type" value="Genomic_DNA"/>
</dbReference>
<name>A0A072TS62_MEDTR</name>
<gene>
    <name evidence="1" type="ordered locus">MTR_8g466990</name>
</gene>
<accession>A0A072TS62</accession>
<reference evidence="2" key="3">
    <citation type="submission" date="2015-04" db="UniProtKB">
        <authorList>
            <consortium name="EnsemblPlants"/>
        </authorList>
    </citation>
    <scope>IDENTIFICATION</scope>
    <source>
        <strain evidence="2">cv. Jemalong A17</strain>
    </source>
</reference>